<dbReference type="AlphaFoldDB" id="A0A6J2SW60"/>
<dbReference type="Pfam" id="PF00650">
    <property type="entry name" value="CRAL_TRIO"/>
    <property type="match status" value="1"/>
</dbReference>
<dbReference type="GO" id="GO:1902936">
    <property type="term" value="F:phosphatidylinositol bisphosphate binding"/>
    <property type="evidence" value="ECO:0007669"/>
    <property type="project" value="TreeGrafter"/>
</dbReference>
<dbReference type="PRINTS" id="PR00180">
    <property type="entry name" value="CRETINALDHBP"/>
</dbReference>
<dbReference type="OrthoDB" id="6682367at2759"/>
<dbReference type="PROSITE" id="PS50191">
    <property type="entry name" value="CRAL_TRIO"/>
    <property type="match status" value="1"/>
</dbReference>
<dbReference type="PANTHER" id="PTHR10174:SF216">
    <property type="entry name" value="CRAL-TRIO DOMAIN-CONTAINING PROTEIN-RELATED"/>
    <property type="match status" value="1"/>
</dbReference>
<dbReference type="KEGG" id="dhe:111593119"/>
<accession>A0A6J2SW60</accession>
<dbReference type="PANTHER" id="PTHR10174">
    <property type="entry name" value="ALPHA-TOCOPHEROL TRANSFER PROTEIN-RELATED"/>
    <property type="match status" value="1"/>
</dbReference>
<name>A0A6J2SW60_DROHY</name>
<evidence type="ECO:0000259" key="1">
    <source>
        <dbReference type="PROSITE" id="PS50191"/>
    </source>
</evidence>
<dbReference type="RefSeq" id="XP_030080405.1">
    <property type="nucleotide sequence ID" value="XM_030224545.1"/>
</dbReference>
<sequence length="153" mass="17325">MLIMDFSGYTAAHLMQVTSSTVKKMSIFAEEAMPVRDKGRHMINTNAAFQMSFNMMQSILPVKQQGRISVHGSNLESLYSYIPQRYLPTHLGGEQGTLEELKQLTWDIFTAQKEYLRAEANYGVDEKLRPAGQSCDYDSIFGVDGSFRKLNID</sequence>
<evidence type="ECO:0000313" key="3">
    <source>
        <dbReference type="RefSeq" id="XP_030080405.1"/>
    </source>
</evidence>
<feature type="domain" description="CRAL-TRIO" evidence="1">
    <location>
        <begin position="1"/>
        <end position="99"/>
    </location>
</feature>
<dbReference type="OMA" id="FRANANH"/>
<dbReference type="GO" id="GO:0016020">
    <property type="term" value="C:membrane"/>
    <property type="evidence" value="ECO:0007669"/>
    <property type="project" value="TreeGrafter"/>
</dbReference>
<evidence type="ECO:0000313" key="2">
    <source>
        <dbReference type="Proteomes" id="UP000504633"/>
    </source>
</evidence>
<dbReference type="Gene3D" id="1.20.5.1200">
    <property type="entry name" value="Alpha-tocopherol transfer"/>
    <property type="match status" value="1"/>
</dbReference>
<dbReference type="InterPro" id="IPR001251">
    <property type="entry name" value="CRAL-TRIO_dom"/>
</dbReference>
<proteinExistence type="predicted"/>
<gene>
    <name evidence="3" type="primary">LOC111593119</name>
</gene>
<organism evidence="2 3">
    <name type="scientific">Drosophila hydei</name>
    <name type="common">Fruit fly</name>
    <dbReference type="NCBI Taxonomy" id="7224"/>
    <lineage>
        <taxon>Eukaryota</taxon>
        <taxon>Metazoa</taxon>
        <taxon>Ecdysozoa</taxon>
        <taxon>Arthropoda</taxon>
        <taxon>Hexapoda</taxon>
        <taxon>Insecta</taxon>
        <taxon>Pterygota</taxon>
        <taxon>Neoptera</taxon>
        <taxon>Endopterygota</taxon>
        <taxon>Diptera</taxon>
        <taxon>Brachycera</taxon>
        <taxon>Muscomorpha</taxon>
        <taxon>Ephydroidea</taxon>
        <taxon>Drosophilidae</taxon>
        <taxon>Drosophila</taxon>
    </lineage>
</organism>
<dbReference type="Gene3D" id="3.40.525.10">
    <property type="entry name" value="CRAL-TRIO lipid binding domain"/>
    <property type="match status" value="1"/>
</dbReference>
<reference evidence="3" key="1">
    <citation type="submission" date="2025-08" db="UniProtKB">
        <authorList>
            <consortium name="RefSeq"/>
        </authorList>
    </citation>
    <scope>IDENTIFICATION</scope>
    <source>
        <strain evidence="3">15085-1641.00</strain>
        <tissue evidence="3">Whole body</tissue>
    </source>
</reference>
<keyword evidence="2" id="KW-1185">Reference proteome</keyword>
<dbReference type="CDD" id="cd00170">
    <property type="entry name" value="SEC14"/>
    <property type="match status" value="1"/>
</dbReference>
<protein>
    <submittedName>
        <fullName evidence="3">Alpha-tocopherol transfer protein-like</fullName>
    </submittedName>
</protein>
<dbReference type="InterPro" id="IPR036865">
    <property type="entry name" value="CRAL-TRIO_dom_sf"/>
</dbReference>
<dbReference type="GeneID" id="111593119"/>
<dbReference type="Proteomes" id="UP000504633">
    <property type="component" value="Unplaced"/>
</dbReference>
<dbReference type="SUPFAM" id="SSF52087">
    <property type="entry name" value="CRAL/TRIO domain"/>
    <property type="match status" value="1"/>
</dbReference>